<accession>A0A9N9HN82</accession>
<proteinExistence type="predicted"/>
<dbReference type="OrthoDB" id="10044727at2759"/>
<dbReference type="AlphaFoldDB" id="A0A9N9HN82"/>
<sequence>MYNGWYINEREERCTQSIIFSDDYPVTRLRGQLKGIKRILEERNLWPAKKIRLVCERYSEKNNDNPEILNCCAWRIMSQQPDFCEHYNYKDLLKHVPEILVSVPITTTRKFSRKSWRYMDAYYKGLKGRTAEWAV</sequence>
<evidence type="ECO:0000313" key="1">
    <source>
        <dbReference type="EMBL" id="CAG8697686.1"/>
    </source>
</evidence>
<keyword evidence="2" id="KW-1185">Reference proteome</keyword>
<gene>
    <name evidence="1" type="ORF">AGERDE_LOCUS13349</name>
</gene>
<protein>
    <submittedName>
        <fullName evidence="1">5716_t:CDS:1</fullName>
    </submittedName>
</protein>
<feature type="non-terminal residue" evidence="1">
    <location>
        <position position="135"/>
    </location>
</feature>
<comment type="caution">
    <text evidence="1">The sequence shown here is derived from an EMBL/GenBank/DDBJ whole genome shotgun (WGS) entry which is preliminary data.</text>
</comment>
<dbReference type="EMBL" id="CAJVPL010017089">
    <property type="protein sequence ID" value="CAG8697686.1"/>
    <property type="molecule type" value="Genomic_DNA"/>
</dbReference>
<dbReference type="Proteomes" id="UP000789831">
    <property type="component" value="Unassembled WGS sequence"/>
</dbReference>
<name>A0A9N9HN82_9GLOM</name>
<evidence type="ECO:0000313" key="2">
    <source>
        <dbReference type="Proteomes" id="UP000789831"/>
    </source>
</evidence>
<organism evidence="1 2">
    <name type="scientific">Ambispora gerdemannii</name>
    <dbReference type="NCBI Taxonomy" id="144530"/>
    <lineage>
        <taxon>Eukaryota</taxon>
        <taxon>Fungi</taxon>
        <taxon>Fungi incertae sedis</taxon>
        <taxon>Mucoromycota</taxon>
        <taxon>Glomeromycotina</taxon>
        <taxon>Glomeromycetes</taxon>
        <taxon>Archaeosporales</taxon>
        <taxon>Ambisporaceae</taxon>
        <taxon>Ambispora</taxon>
    </lineage>
</organism>
<reference evidence="1" key="1">
    <citation type="submission" date="2021-06" db="EMBL/GenBank/DDBJ databases">
        <authorList>
            <person name="Kallberg Y."/>
            <person name="Tangrot J."/>
            <person name="Rosling A."/>
        </authorList>
    </citation>
    <scope>NUCLEOTIDE SEQUENCE</scope>
    <source>
        <strain evidence="1">MT106</strain>
    </source>
</reference>